<organism evidence="1 2">
    <name type="scientific">Punica granatum</name>
    <name type="common">Pomegranate</name>
    <dbReference type="NCBI Taxonomy" id="22663"/>
    <lineage>
        <taxon>Eukaryota</taxon>
        <taxon>Viridiplantae</taxon>
        <taxon>Streptophyta</taxon>
        <taxon>Embryophyta</taxon>
        <taxon>Tracheophyta</taxon>
        <taxon>Spermatophyta</taxon>
        <taxon>Magnoliopsida</taxon>
        <taxon>eudicotyledons</taxon>
        <taxon>Gunneridae</taxon>
        <taxon>Pentapetalae</taxon>
        <taxon>rosids</taxon>
        <taxon>malvids</taxon>
        <taxon>Myrtales</taxon>
        <taxon>Lythraceae</taxon>
        <taxon>Punica</taxon>
    </lineage>
</organism>
<reference evidence="2" key="1">
    <citation type="journal article" date="2017" name="Plant J.">
        <title>The pomegranate (Punica granatum L.) genome and the genomics of punicalagin biosynthesis.</title>
        <authorList>
            <person name="Qin G."/>
            <person name="Xu C."/>
            <person name="Ming R."/>
            <person name="Tang H."/>
            <person name="Guyot R."/>
            <person name="Kramer E.M."/>
            <person name="Hu Y."/>
            <person name="Yi X."/>
            <person name="Qi Y."/>
            <person name="Xu X."/>
            <person name="Gao Z."/>
            <person name="Pan H."/>
            <person name="Jian J."/>
            <person name="Tian Y."/>
            <person name="Yue Z."/>
            <person name="Xu Y."/>
        </authorList>
    </citation>
    <scope>NUCLEOTIDE SEQUENCE [LARGE SCALE GENOMIC DNA]</scope>
    <source>
        <strain evidence="2">cv. Dabenzi</strain>
    </source>
</reference>
<comment type="caution">
    <text evidence="1">The sequence shown here is derived from an EMBL/GenBank/DDBJ whole genome shotgun (WGS) entry which is preliminary data.</text>
</comment>
<name>A0A218WEV2_PUNGR</name>
<proteinExistence type="predicted"/>
<accession>A0A218WEV2</accession>
<dbReference type="AlphaFoldDB" id="A0A218WEV2"/>
<evidence type="ECO:0000313" key="2">
    <source>
        <dbReference type="Proteomes" id="UP000197138"/>
    </source>
</evidence>
<dbReference type="EMBL" id="MTKT01004573">
    <property type="protein sequence ID" value="OWM71019.1"/>
    <property type="molecule type" value="Genomic_DNA"/>
</dbReference>
<gene>
    <name evidence="1" type="ORF">CDL15_Pgr003909</name>
</gene>
<dbReference type="Proteomes" id="UP000197138">
    <property type="component" value="Unassembled WGS sequence"/>
</dbReference>
<evidence type="ECO:0000313" key="1">
    <source>
        <dbReference type="EMBL" id="OWM71019.1"/>
    </source>
</evidence>
<protein>
    <submittedName>
        <fullName evidence="1">Uncharacterized protein</fullName>
    </submittedName>
</protein>
<sequence length="81" mass="8305">MGDGCDGWVMGGDGCERSLNCVVEGRGEPPKFGMEPTGEGGAAANCCQAAAWGSSRDLGFEPRLGGLAWLSCGSHSIERKA</sequence>